<protein>
    <recommendedName>
        <fullName evidence="5">Heat-inducible transcription repressor HrcA</fullName>
    </recommendedName>
</protein>
<evidence type="ECO:0000256" key="3">
    <source>
        <dbReference type="ARBA" id="ARBA00023016"/>
    </source>
</evidence>
<keyword evidence="2 5" id="KW-0805">Transcription regulation</keyword>
<gene>
    <name evidence="5" type="primary">hrcA</name>
    <name evidence="8" type="ORF">SAMN05421880_102108</name>
</gene>
<dbReference type="NCBIfam" id="TIGR00331">
    <property type="entry name" value="hrcA"/>
    <property type="match status" value="1"/>
</dbReference>
<dbReference type="HAMAP" id="MF_00081">
    <property type="entry name" value="HrcA"/>
    <property type="match status" value="1"/>
</dbReference>
<keyword evidence="4 5" id="KW-0804">Transcription</keyword>
<comment type="function">
    <text evidence="5">Negative regulator of class I heat shock genes (grpE-dnaK-dnaJ and groELS operons). Prevents heat-shock induction of these operons.</text>
</comment>
<dbReference type="InterPro" id="IPR005104">
    <property type="entry name" value="WHTH_HrcA_DNA-bd"/>
</dbReference>
<dbReference type="InterPro" id="IPR023120">
    <property type="entry name" value="WHTH_transcript_rep_HrcA_IDD"/>
</dbReference>
<dbReference type="SUPFAM" id="SSF55781">
    <property type="entry name" value="GAF domain-like"/>
    <property type="match status" value="1"/>
</dbReference>
<dbReference type="Pfam" id="PF01628">
    <property type="entry name" value="HrcA"/>
    <property type="match status" value="1"/>
</dbReference>
<keyword evidence="1 5" id="KW-0678">Repressor</keyword>
<dbReference type="InterPro" id="IPR021153">
    <property type="entry name" value="HrcA_C"/>
</dbReference>
<accession>A0A1I4LK28</accession>
<dbReference type="SUPFAM" id="SSF46785">
    <property type="entry name" value="Winged helix' DNA-binding domain"/>
    <property type="match status" value="1"/>
</dbReference>
<dbReference type="Gene3D" id="1.10.10.10">
    <property type="entry name" value="Winged helix-like DNA-binding domain superfamily/Winged helix DNA-binding domain"/>
    <property type="match status" value="1"/>
</dbReference>
<dbReference type="InterPro" id="IPR036390">
    <property type="entry name" value="WH_DNA-bd_sf"/>
</dbReference>
<dbReference type="RefSeq" id="WP_090666005.1">
    <property type="nucleotide sequence ID" value="NZ_FOUF01000002.1"/>
</dbReference>
<dbReference type="InterPro" id="IPR036388">
    <property type="entry name" value="WH-like_DNA-bd_sf"/>
</dbReference>
<keyword evidence="9" id="KW-1185">Reference proteome</keyword>
<dbReference type="EMBL" id="FOUF01000002">
    <property type="protein sequence ID" value="SFL91320.1"/>
    <property type="molecule type" value="Genomic_DNA"/>
</dbReference>
<dbReference type="AlphaFoldDB" id="A0A1I4LK28"/>
<evidence type="ECO:0000256" key="4">
    <source>
        <dbReference type="ARBA" id="ARBA00023163"/>
    </source>
</evidence>
<dbReference type="PANTHER" id="PTHR34824">
    <property type="entry name" value="HEAT-INDUCIBLE TRANSCRIPTION REPRESSOR HRCA"/>
    <property type="match status" value="1"/>
</dbReference>
<dbReference type="Pfam" id="PF03444">
    <property type="entry name" value="WHD_HrcA"/>
    <property type="match status" value="1"/>
</dbReference>
<reference evidence="8 9" key="1">
    <citation type="submission" date="2016-10" db="EMBL/GenBank/DDBJ databases">
        <authorList>
            <person name="de Groot N.N."/>
        </authorList>
    </citation>
    <scope>NUCLEOTIDE SEQUENCE [LARGE SCALE GENOMIC DNA]</scope>
    <source>
        <strain evidence="8 9">Nm146</strain>
    </source>
</reference>
<dbReference type="GO" id="GO:0045892">
    <property type="term" value="P:negative regulation of DNA-templated transcription"/>
    <property type="evidence" value="ECO:0007669"/>
    <property type="project" value="UniProtKB-UniRule"/>
</dbReference>
<dbReference type="InterPro" id="IPR002571">
    <property type="entry name" value="HrcA"/>
</dbReference>
<organism evidence="8 9">
    <name type="scientific">Nitrosomonas nitrosa</name>
    <dbReference type="NCBI Taxonomy" id="52442"/>
    <lineage>
        <taxon>Bacteria</taxon>
        <taxon>Pseudomonadati</taxon>
        <taxon>Pseudomonadota</taxon>
        <taxon>Betaproteobacteria</taxon>
        <taxon>Nitrosomonadales</taxon>
        <taxon>Nitrosomonadaceae</taxon>
        <taxon>Nitrosomonas</taxon>
    </lineage>
</organism>
<evidence type="ECO:0000313" key="8">
    <source>
        <dbReference type="EMBL" id="SFL91320.1"/>
    </source>
</evidence>
<comment type="similarity">
    <text evidence="5">Belongs to the HrcA family.</text>
</comment>
<dbReference type="PANTHER" id="PTHR34824:SF1">
    <property type="entry name" value="HEAT-INDUCIBLE TRANSCRIPTION REPRESSOR HRCA"/>
    <property type="match status" value="1"/>
</dbReference>
<evidence type="ECO:0000256" key="2">
    <source>
        <dbReference type="ARBA" id="ARBA00023015"/>
    </source>
</evidence>
<proteinExistence type="inferred from homology"/>
<dbReference type="STRING" id="52442.SAMN05421880_102108"/>
<evidence type="ECO:0000259" key="6">
    <source>
        <dbReference type="Pfam" id="PF01628"/>
    </source>
</evidence>
<evidence type="ECO:0000259" key="7">
    <source>
        <dbReference type="Pfam" id="PF03444"/>
    </source>
</evidence>
<keyword evidence="3 5" id="KW-0346">Stress response</keyword>
<dbReference type="InterPro" id="IPR029016">
    <property type="entry name" value="GAF-like_dom_sf"/>
</dbReference>
<sequence length="340" mass="37829">MLNERAKILLKTLVERYIHDGEPVGSRSLSKFSGLDLSPATIRNVMVDLEEMGYVTSPHTSAGRIPTALGYRFFVDSLLAVKSLDSKEVSLLENQMHPDNPSRLINVASQLLSELTRFAGVVITPKRSGGAVFRYIEFMALSEKRILLIMVTPEGDVQNRIIFTETAYSQSDLIEASNFFNQHYAGCTIEEIRSRLQNELKQLRSDMTKLMNTAIEVSSDVIRESSEAVILAGEHKLLDVKDLSDNLANLKELFELFERKTKLLRLMELSRQAHGVKIFIGGESDVAVLNEVSVVTAPYEIEGEVVGTVGVIGPRRMAYERVIPIVDITAKLLTSGLSQN</sequence>
<dbReference type="Gene3D" id="3.30.450.40">
    <property type="match status" value="1"/>
</dbReference>
<dbReference type="PIRSF" id="PIRSF005485">
    <property type="entry name" value="HrcA"/>
    <property type="match status" value="1"/>
</dbReference>
<dbReference type="GO" id="GO:0003677">
    <property type="term" value="F:DNA binding"/>
    <property type="evidence" value="ECO:0007669"/>
    <property type="project" value="InterPro"/>
</dbReference>
<feature type="domain" description="Winged helix-turn-helix transcription repressor HrcA DNA-binding" evidence="7">
    <location>
        <begin position="2"/>
        <end position="72"/>
    </location>
</feature>
<feature type="domain" description="Heat-inducible transcription repressor HrcA C-terminal" evidence="6">
    <location>
        <begin position="104"/>
        <end position="323"/>
    </location>
</feature>
<name>A0A1I4LK28_9PROT</name>
<evidence type="ECO:0000256" key="5">
    <source>
        <dbReference type="HAMAP-Rule" id="MF_00081"/>
    </source>
</evidence>
<dbReference type="Proteomes" id="UP000199561">
    <property type="component" value="Unassembled WGS sequence"/>
</dbReference>
<evidence type="ECO:0000313" key="9">
    <source>
        <dbReference type="Proteomes" id="UP000199561"/>
    </source>
</evidence>
<dbReference type="Gene3D" id="3.30.390.60">
    <property type="entry name" value="Heat-inducible transcription repressor hrca homolog, domain 3"/>
    <property type="match status" value="1"/>
</dbReference>
<evidence type="ECO:0000256" key="1">
    <source>
        <dbReference type="ARBA" id="ARBA00022491"/>
    </source>
</evidence>